<reference evidence="2 4" key="1">
    <citation type="submission" date="2018-06" db="EMBL/GenBank/DDBJ databases">
        <title>Complete Genome Sequence of the Microcystin-Degrading Bacterium Sphingosinicella microcystinivorans Strain B-9.</title>
        <authorList>
            <person name="Jin H."/>
            <person name="Nishizawa T."/>
            <person name="Guo Y."/>
            <person name="Nishizawa A."/>
            <person name="Park H."/>
            <person name="Kato H."/>
            <person name="Tsuji K."/>
            <person name="Harada K."/>
        </authorList>
    </citation>
    <scope>NUCLEOTIDE SEQUENCE [LARGE SCALE GENOMIC DNA]</scope>
    <source>
        <strain evidence="2 4">B9</strain>
    </source>
</reference>
<feature type="chain" id="PRO_5042089677" description="Polyketide cyclase/dehydrase/lipid transport protein" evidence="1">
    <location>
        <begin position="27"/>
        <end position="204"/>
    </location>
</feature>
<dbReference type="EMBL" id="AP018711">
    <property type="protein sequence ID" value="BBE32412.1"/>
    <property type="molecule type" value="Genomic_DNA"/>
</dbReference>
<sequence length="204" mass="22687">MTLRKIVMGLSLVPAALLVAAWPAIADDTAPAVAPTQDAETILAPFSDHYEMRIEKPADVVWRHIKRLYVDGERMRQQGFAVSSVTNDPTAWLGAVRGVQDANTSRPNVTIMVSGIDEEARLLTLMIVLENPAPAYVIHQVRPDGAHASIYQTIIQTRWPVRKPEDGDLTPNYIRQKMQADVAFHNREVAAIMQREKAVIEALD</sequence>
<evidence type="ECO:0000313" key="4">
    <source>
        <dbReference type="Proteomes" id="UP000275727"/>
    </source>
</evidence>
<proteinExistence type="predicted"/>
<keyword evidence="5" id="KW-1185">Reference proteome</keyword>
<keyword evidence="1" id="KW-0732">Signal</keyword>
<evidence type="ECO:0008006" key="6">
    <source>
        <dbReference type="Google" id="ProtNLM"/>
    </source>
</evidence>
<accession>A0AAD1FYZ7</accession>
<gene>
    <name evidence="3" type="ORF">DFR51_1866</name>
    <name evidence="2" type="ORF">SmB9_00700</name>
</gene>
<evidence type="ECO:0000313" key="3">
    <source>
        <dbReference type="EMBL" id="RKS88665.1"/>
    </source>
</evidence>
<evidence type="ECO:0000256" key="1">
    <source>
        <dbReference type="SAM" id="SignalP"/>
    </source>
</evidence>
<dbReference type="EMBL" id="RBWX01000008">
    <property type="protein sequence ID" value="RKS88665.1"/>
    <property type="molecule type" value="Genomic_DNA"/>
</dbReference>
<evidence type="ECO:0000313" key="2">
    <source>
        <dbReference type="EMBL" id="BBE32412.1"/>
    </source>
</evidence>
<reference evidence="3 5" key="2">
    <citation type="submission" date="2018-10" db="EMBL/GenBank/DDBJ databases">
        <title>Genomic Encyclopedia of Type Strains, Phase IV (KMG-IV): sequencing the most valuable type-strain genomes for metagenomic binning, comparative biology and taxonomic classification.</title>
        <authorList>
            <person name="Goeker M."/>
        </authorList>
    </citation>
    <scope>NUCLEOTIDE SEQUENCE [LARGE SCALE GENOMIC DNA]</scope>
    <source>
        <strain evidence="3 5">DSM 19791</strain>
    </source>
</reference>
<protein>
    <recommendedName>
        <fullName evidence="6">Polyketide cyclase/dehydrase/lipid transport protein</fullName>
    </recommendedName>
</protein>
<dbReference type="AlphaFoldDB" id="A0AAD1FYZ7"/>
<organism evidence="2 4">
    <name type="scientific">Sphingosinicella microcystinivorans</name>
    <dbReference type="NCBI Taxonomy" id="335406"/>
    <lineage>
        <taxon>Bacteria</taxon>
        <taxon>Pseudomonadati</taxon>
        <taxon>Pseudomonadota</taxon>
        <taxon>Alphaproteobacteria</taxon>
        <taxon>Sphingomonadales</taxon>
        <taxon>Sphingosinicellaceae</taxon>
        <taxon>Sphingosinicella</taxon>
    </lineage>
</organism>
<dbReference type="KEGG" id="smic:SmB9_00700"/>
<name>A0AAD1FYZ7_SPHMI</name>
<dbReference type="Proteomes" id="UP000276029">
    <property type="component" value="Unassembled WGS sequence"/>
</dbReference>
<evidence type="ECO:0000313" key="5">
    <source>
        <dbReference type="Proteomes" id="UP000276029"/>
    </source>
</evidence>
<feature type="signal peptide" evidence="1">
    <location>
        <begin position="1"/>
        <end position="26"/>
    </location>
</feature>
<dbReference type="RefSeq" id="WP_160119017.1">
    <property type="nucleotide sequence ID" value="NZ_AP018711.1"/>
</dbReference>
<dbReference type="Proteomes" id="UP000275727">
    <property type="component" value="Chromosome"/>
</dbReference>